<dbReference type="GO" id="GO:0016787">
    <property type="term" value="F:hydrolase activity"/>
    <property type="evidence" value="ECO:0007669"/>
    <property type="project" value="UniProtKB-KW"/>
</dbReference>
<evidence type="ECO:0000256" key="1">
    <source>
        <dbReference type="SAM" id="MobiDB-lite"/>
    </source>
</evidence>
<sequence>MTSLPEPALTLTLPSIHDGLTLDCRVYHPLSLAANPRAPPWQRHAAVVAHPYAPLGGSYDDPVVDVIAGQLLRKGFLVGTFNFRGAGGSAGRTSWTSKPERDDYATMVAFIVHYVHYLDPFRPHSAGSDTLEVPDEAPTSAPSLPPPKPILLLGGYSYGAMITTQMPPLYAILQPFTSPVAGSDAAEVRLRAQHLAEQQNVVLASTRAAMMERGIRSPSKRRVRVGGDEAGSPRKSHDSHGRRSFSFDEDRIRRGVHDLVAKARSGRHSQRLFHAPIDGTSRTATPPQPQPDEKLADISDLATPRPAYLLVSPLQGLVNHLATMSLVPSALSKNKEPQELEAEEKLVRNPTLAIFGDNDVFVAVHRLRAWTKRLQERKNSLFLGREVTSAGHFWVEEGVVSQMRDDIAKFADELLGA</sequence>
<dbReference type="AlphaFoldDB" id="A0A9P8VV97"/>
<dbReference type="Proteomes" id="UP000777438">
    <property type="component" value="Unassembled WGS sequence"/>
</dbReference>
<evidence type="ECO:0000313" key="3">
    <source>
        <dbReference type="Proteomes" id="UP000777438"/>
    </source>
</evidence>
<feature type="region of interest" description="Disordered" evidence="1">
    <location>
        <begin position="264"/>
        <end position="292"/>
    </location>
</feature>
<gene>
    <name evidence="2" type="ORF">B0T10DRAFT_497060</name>
</gene>
<keyword evidence="3" id="KW-1185">Reference proteome</keyword>
<dbReference type="PANTHER" id="PTHR42103">
    <property type="entry name" value="ALPHA/BETA-HYDROLASES SUPERFAMILY PROTEIN"/>
    <property type="match status" value="1"/>
</dbReference>
<protein>
    <submittedName>
        <fullName evidence="2">Alpha/Beta hydrolase protein</fullName>
    </submittedName>
</protein>
<dbReference type="EMBL" id="JAGPYM010000031">
    <property type="protein sequence ID" value="KAH6877119.1"/>
    <property type="molecule type" value="Genomic_DNA"/>
</dbReference>
<reference evidence="2 3" key="1">
    <citation type="journal article" date="2021" name="Nat. Commun.">
        <title>Genetic determinants of endophytism in the Arabidopsis root mycobiome.</title>
        <authorList>
            <person name="Mesny F."/>
            <person name="Miyauchi S."/>
            <person name="Thiergart T."/>
            <person name="Pickel B."/>
            <person name="Atanasova L."/>
            <person name="Karlsson M."/>
            <person name="Huettel B."/>
            <person name="Barry K.W."/>
            <person name="Haridas S."/>
            <person name="Chen C."/>
            <person name="Bauer D."/>
            <person name="Andreopoulos W."/>
            <person name="Pangilinan J."/>
            <person name="LaButti K."/>
            <person name="Riley R."/>
            <person name="Lipzen A."/>
            <person name="Clum A."/>
            <person name="Drula E."/>
            <person name="Henrissat B."/>
            <person name="Kohler A."/>
            <person name="Grigoriev I.V."/>
            <person name="Martin F.M."/>
            <person name="Hacquard S."/>
        </authorList>
    </citation>
    <scope>NUCLEOTIDE SEQUENCE [LARGE SCALE GENOMIC DNA]</scope>
    <source>
        <strain evidence="2 3">MPI-CAGE-CH-0241</strain>
    </source>
</reference>
<accession>A0A9P8VV97</accession>
<evidence type="ECO:0000313" key="2">
    <source>
        <dbReference type="EMBL" id="KAH6877119.1"/>
    </source>
</evidence>
<dbReference type="PANTHER" id="PTHR42103:SF2">
    <property type="entry name" value="AB HYDROLASE-1 DOMAIN-CONTAINING PROTEIN"/>
    <property type="match status" value="1"/>
</dbReference>
<proteinExistence type="predicted"/>
<name>A0A9P8VV97_9HYPO</name>
<feature type="compositionally biased region" description="Basic and acidic residues" evidence="1">
    <location>
        <begin position="225"/>
        <end position="248"/>
    </location>
</feature>
<dbReference type="Gene3D" id="3.40.50.1820">
    <property type="entry name" value="alpha/beta hydrolase"/>
    <property type="match status" value="2"/>
</dbReference>
<dbReference type="OrthoDB" id="10260961at2759"/>
<organism evidence="2 3">
    <name type="scientific">Thelonectria olida</name>
    <dbReference type="NCBI Taxonomy" id="1576542"/>
    <lineage>
        <taxon>Eukaryota</taxon>
        <taxon>Fungi</taxon>
        <taxon>Dikarya</taxon>
        <taxon>Ascomycota</taxon>
        <taxon>Pezizomycotina</taxon>
        <taxon>Sordariomycetes</taxon>
        <taxon>Hypocreomycetidae</taxon>
        <taxon>Hypocreales</taxon>
        <taxon>Nectriaceae</taxon>
        <taxon>Thelonectria</taxon>
    </lineage>
</organism>
<dbReference type="InterPro" id="IPR029058">
    <property type="entry name" value="AB_hydrolase_fold"/>
</dbReference>
<dbReference type="SUPFAM" id="SSF53474">
    <property type="entry name" value="alpha/beta-Hydrolases"/>
    <property type="match status" value="1"/>
</dbReference>
<feature type="region of interest" description="Disordered" evidence="1">
    <location>
        <begin position="217"/>
        <end position="248"/>
    </location>
</feature>
<comment type="caution">
    <text evidence="2">The sequence shown here is derived from an EMBL/GenBank/DDBJ whole genome shotgun (WGS) entry which is preliminary data.</text>
</comment>
<keyword evidence="2" id="KW-0378">Hydrolase</keyword>